<keyword evidence="9" id="KW-1185">Reference proteome</keyword>
<evidence type="ECO:0000259" key="6">
    <source>
        <dbReference type="SMART" id="SM00128"/>
    </source>
</evidence>
<dbReference type="InterPro" id="IPR036691">
    <property type="entry name" value="Endo/exonu/phosph_ase_sf"/>
</dbReference>
<dbReference type="OMA" id="SIFHADH"/>
<gene>
    <name evidence="8" type="primary">ABSGL_06053.1 scaffold 7611</name>
</gene>
<dbReference type="InterPro" id="IPR008936">
    <property type="entry name" value="Rho_GTPase_activation_prot"/>
</dbReference>
<organism evidence="8">
    <name type="scientific">Absidia glauca</name>
    <name type="common">Pin mould</name>
    <dbReference type="NCBI Taxonomy" id="4829"/>
    <lineage>
        <taxon>Eukaryota</taxon>
        <taxon>Fungi</taxon>
        <taxon>Fungi incertae sedis</taxon>
        <taxon>Mucoromycota</taxon>
        <taxon>Mucoromycotina</taxon>
        <taxon>Mucoromycetes</taxon>
        <taxon>Mucorales</taxon>
        <taxon>Cunninghamellaceae</taxon>
        <taxon>Absidia</taxon>
    </lineage>
</organism>
<dbReference type="Proteomes" id="UP000078561">
    <property type="component" value="Unassembled WGS sequence"/>
</dbReference>
<dbReference type="Pfam" id="PF22669">
    <property type="entry name" value="Exo_endo_phos2"/>
    <property type="match status" value="1"/>
</dbReference>
<protein>
    <recommendedName>
        <fullName evidence="10">Rho-GAP domain-containing protein</fullName>
    </recommendedName>
</protein>
<feature type="domain" description="Inositol polyphosphate-related phosphatase" evidence="6">
    <location>
        <begin position="192"/>
        <end position="535"/>
    </location>
</feature>
<dbReference type="InParanoid" id="A0A163JM86"/>
<dbReference type="OrthoDB" id="7862313at2759"/>
<dbReference type="GO" id="GO:0007165">
    <property type="term" value="P:signal transduction"/>
    <property type="evidence" value="ECO:0007669"/>
    <property type="project" value="InterPro"/>
</dbReference>
<feature type="region of interest" description="Disordered" evidence="5">
    <location>
        <begin position="696"/>
        <end position="730"/>
    </location>
</feature>
<dbReference type="GO" id="GO:0031901">
    <property type="term" value="C:early endosome membrane"/>
    <property type="evidence" value="ECO:0007669"/>
    <property type="project" value="UniProtKB-SubCell"/>
</dbReference>
<dbReference type="PANTHER" id="PTHR11200">
    <property type="entry name" value="INOSITOL 5-PHOSPHATASE"/>
    <property type="match status" value="1"/>
</dbReference>
<dbReference type="InterPro" id="IPR013783">
    <property type="entry name" value="Ig-like_fold"/>
</dbReference>
<dbReference type="SMART" id="SM00128">
    <property type="entry name" value="IPPc"/>
    <property type="match status" value="1"/>
</dbReference>
<evidence type="ECO:0000256" key="5">
    <source>
        <dbReference type="SAM" id="MobiDB-lite"/>
    </source>
</evidence>
<evidence type="ECO:0000256" key="3">
    <source>
        <dbReference type="ARBA" id="ARBA00022753"/>
    </source>
</evidence>
<dbReference type="AlphaFoldDB" id="A0A163JM86"/>
<comment type="subcellular location">
    <subcellularLocation>
        <location evidence="2">Cytoplasmic vesicle</location>
        <location evidence="2">Phagosome membrane</location>
    </subcellularLocation>
    <subcellularLocation>
        <location evidence="1">Early endosome membrane</location>
    </subcellularLocation>
</comment>
<dbReference type="Gene3D" id="3.60.10.10">
    <property type="entry name" value="Endonuclease/exonuclease/phosphatase"/>
    <property type="match status" value="1"/>
</dbReference>
<evidence type="ECO:0000313" key="9">
    <source>
        <dbReference type="Proteomes" id="UP000078561"/>
    </source>
</evidence>
<name>A0A163JM86_ABSGL</name>
<evidence type="ECO:0000259" key="7">
    <source>
        <dbReference type="SMART" id="SM00324"/>
    </source>
</evidence>
<dbReference type="Pfam" id="PF00620">
    <property type="entry name" value="RhoGAP"/>
    <property type="match status" value="1"/>
</dbReference>
<dbReference type="Gene3D" id="2.60.40.10">
    <property type="entry name" value="Immunoglobulins"/>
    <property type="match status" value="1"/>
</dbReference>
<dbReference type="STRING" id="4829.A0A163JM86"/>
<dbReference type="GO" id="GO:0004439">
    <property type="term" value="F:phosphatidylinositol-4,5-bisphosphate 5-phosphatase activity"/>
    <property type="evidence" value="ECO:0007669"/>
    <property type="project" value="TreeGrafter"/>
</dbReference>
<dbReference type="InterPro" id="IPR000198">
    <property type="entry name" value="RhoGAP_dom"/>
</dbReference>
<dbReference type="EMBL" id="LT553181">
    <property type="protein sequence ID" value="SAM00372.1"/>
    <property type="molecule type" value="Genomic_DNA"/>
</dbReference>
<proteinExistence type="predicted"/>
<accession>A0A163JM86</accession>
<evidence type="ECO:0000256" key="1">
    <source>
        <dbReference type="ARBA" id="ARBA00004146"/>
    </source>
</evidence>
<keyword evidence="3" id="KW-0967">Endosome</keyword>
<dbReference type="InterPro" id="IPR000300">
    <property type="entry name" value="IPPc"/>
</dbReference>
<dbReference type="Pfam" id="PF21310">
    <property type="entry name" value="OCRL-like_ASH"/>
    <property type="match status" value="1"/>
</dbReference>
<evidence type="ECO:0000256" key="4">
    <source>
        <dbReference type="ARBA" id="ARBA00023329"/>
    </source>
</evidence>
<dbReference type="SUPFAM" id="SSF48350">
    <property type="entry name" value="GTPase activation domain, GAP"/>
    <property type="match status" value="1"/>
</dbReference>
<dbReference type="GO" id="GO:0046856">
    <property type="term" value="P:phosphatidylinositol dephosphorylation"/>
    <property type="evidence" value="ECO:0007669"/>
    <property type="project" value="InterPro"/>
</dbReference>
<evidence type="ECO:0008006" key="10">
    <source>
        <dbReference type="Google" id="ProtNLM"/>
    </source>
</evidence>
<dbReference type="Gene3D" id="1.10.555.10">
    <property type="entry name" value="Rho GTPase activation protein"/>
    <property type="match status" value="1"/>
</dbReference>
<dbReference type="InterPro" id="IPR048869">
    <property type="entry name" value="OCRL-1_2_ASH"/>
</dbReference>
<sequence>MDMKDSSSTTSQACLILFEQQVSLIPMEIVPVTQDTKVDIAQANPVHKNAQPDLLIKISSPEQSIDAIFPNKDEMSSFLLKLRESISSSTGSTAGSHEWINIYVNMKALGKPTRQQTSLSLTAKNSPGKSRDTAISHVLPLQRAQTIANIQLRRTMTTASALKKRSVESNNAKNHWINARLQDQEDSFVDWENSKLFIGTWNVHGSLPTESLSTWLLGASRDDKGNAVDPDFYVIGLQEMETNTEAYLYHDPTKENIWVEAVLNGLGQKKNAYYKVASLQLVTMLIIVIAKTEHQPYVSEVESRNCGVGLMNMMGNKGGCSVRFRYHDSYFCFVTSHLAAFVANSERRNQDFAEIAKRLNFPQQVDKLTEYVSHSWNSGGDEGVAYLEHKGVTYDWATQASIFHADHVIWMGDLNYRINMAEPEIKARLNQGRQEELLEYDQLSVERQAGRTFPMFDEGPIHFSPTYKYDAGTNQYDTSAKRRAPSWTDRILWKKPLDQNKAMLNLLAYDNCMEMMLSDHKPVQALFDAKVRHIDGQKQIDTRQSLMRQLIETKDNLTKGQISTSFIEFGDVQFMEYKEKTIILENNGQVVAPFRFISKMDETQICPAWLQVTPEQGVLGPGEKVVIQFELMIDASISAPFNEGKQEINDILVLRLENGKDFFIVVSGKYIPTCFGMPLDSLAQMTIPIQEVVGSSTLSNGTSRRNHSTNKAPSSDSNNGTGPQRTQHQANLPKELWRILTFLWNKNMLSMVRRWNSDRGQDDLFLDHGDRVVSDYIRKCLDSGDSFDTSILLGETTDGPDEKQDTDDSVGANSMIDVLLAFLECLPEPVIPTSLYSRALAASDSDDQVKLLKDELPHLHLNVLLYITSFLSDAIQYAPSSCKQERKEHIGKRRKAGKGYIVSAFTVLLRPGTDFRETNPALSMVKKENFIRRLLHV</sequence>
<evidence type="ECO:0000256" key="2">
    <source>
        <dbReference type="ARBA" id="ARBA00004580"/>
    </source>
</evidence>
<dbReference type="PANTHER" id="PTHR11200:SF300">
    <property type="entry name" value="TYPE II INOSITOL 1,4,5-TRISPHOSPHATE 5-PHOSPHATASE"/>
    <property type="match status" value="1"/>
</dbReference>
<dbReference type="SUPFAM" id="SSF56219">
    <property type="entry name" value="DNase I-like"/>
    <property type="match status" value="1"/>
</dbReference>
<dbReference type="SMART" id="SM00324">
    <property type="entry name" value="RhoGAP"/>
    <property type="match status" value="1"/>
</dbReference>
<keyword evidence="4" id="KW-0968">Cytoplasmic vesicle</keyword>
<dbReference type="InterPro" id="IPR046985">
    <property type="entry name" value="IP5"/>
</dbReference>
<evidence type="ECO:0000313" key="8">
    <source>
        <dbReference type="EMBL" id="SAM00372.1"/>
    </source>
</evidence>
<reference evidence="8" key="1">
    <citation type="submission" date="2016-04" db="EMBL/GenBank/DDBJ databases">
        <authorList>
            <person name="Evans L.H."/>
            <person name="Alamgir A."/>
            <person name="Owens N."/>
            <person name="Weber N.D."/>
            <person name="Virtaneva K."/>
            <person name="Barbian K."/>
            <person name="Babar A."/>
            <person name="Rosenke K."/>
        </authorList>
    </citation>
    <scope>NUCLEOTIDE SEQUENCE [LARGE SCALE GENOMIC DNA]</scope>
    <source>
        <strain evidence="8">CBS 101.48</strain>
    </source>
</reference>
<feature type="domain" description="Rho-GAP" evidence="7">
    <location>
        <begin position="730"/>
        <end position="905"/>
    </location>
</feature>